<keyword evidence="3" id="KW-1185">Reference proteome</keyword>
<dbReference type="AlphaFoldDB" id="A0A6A2YGJ0"/>
<protein>
    <submittedName>
        <fullName evidence="2">Son of sevenless</fullName>
    </submittedName>
</protein>
<dbReference type="EMBL" id="VEPZ02001431">
    <property type="protein sequence ID" value="KAE8673274.1"/>
    <property type="molecule type" value="Genomic_DNA"/>
</dbReference>
<dbReference type="Proteomes" id="UP000436088">
    <property type="component" value="Unassembled WGS sequence"/>
</dbReference>
<feature type="transmembrane region" description="Helical" evidence="1">
    <location>
        <begin position="113"/>
        <end position="143"/>
    </location>
</feature>
<evidence type="ECO:0000313" key="2">
    <source>
        <dbReference type="EMBL" id="KAE8673274.1"/>
    </source>
</evidence>
<name>A0A6A2YGJ0_HIBSY</name>
<feature type="transmembrane region" description="Helical" evidence="1">
    <location>
        <begin position="249"/>
        <end position="277"/>
    </location>
</feature>
<organism evidence="2 3">
    <name type="scientific">Hibiscus syriacus</name>
    <name type="common">Rose of Sharon</name>
    <dbReference type="NCBI Taxonomy" id="106335"/>
    <lineage>
        <taxon>Eukaryota</taxon>
        <taxon>Viridiplantae</taxon>
        <taxon>Streptophyta</taxon>
        <taxon>Embryophyta</taxon>
        <taxon>Tracheophyta</taxon>
        <taxon>Spermatophyta</taxon>
        <taxon>Magnoliopsida</taxon>
        <taxon>eudicotyledons</taxon>
        <taxon>Gunneridae</taxon>
        <taxon>Pentapetalae</taxon>
        <taxon>rosids</taxon>
        <taxon>malvids</taxon>
        <taxon>Malvales</taxon>
        <taxon>Malvaceae</taxon>
        <taxon>Malvoideae</taxon>
        <taxon>Hibiscus</taxon>
    </lineage>
</organism>
<keyword evidence="1" id="KW-1133">Transmembrane helix</keyword>
<feature type="transmembrane region" description="Helical" evidence="1">
    <location>
        <begin position="29"/>
        <end position="49"/>
    </location>
</feature>
<feature type="transmembrane region" description="Helical" evidence="1">
    <location>
        <begin position="213"/>
        <end position="237"/>
    </location>
</feature>
<dbReference type="PANTHER" id="PTHR33133:SF7">
    <property type="entry name" value="F26K24.10 PROTEIN-RELATED"/>
    <property type="match status" value="1"/>
</dbReference>
<sequence>MAAPPPPPSNIGLRTILSESRRIFRAHTWHFQALSVLFLLPFSFFLSVYPFIYQQNPPIFFYPIRPFISILIYTLILSFFSIFAVGSITHSVFHGFYGQPVKLLSAIKEASTSFFPLISTAFVESLIVSGINLILGLVFFALLKTTQILGFQVHHSSSFLILLCLAYLIILTSISLYLRVNWTFAYVIVVVESSWGIEPLKRSQILVKGMKGVAFKILLFFGFFISINILQSIMISGDSAGDDWKSWDFILNIVATTAFYMVLLLYSLAACTVFYVYSKALQGELAEQFAGEYVSLPFDDGKAPHVVSIV</sequence>
<reference evidence="2" key="1">
    <citation type="submission" date="2019-09" db="EMBL/GenBank/DDBJ databases">
        <title>Draft genome information of white flower Hibiscus syriacus.</title>
        <authorList>
            <person name="Kim Y.-M."/>
        </authorList>
    </citation>
    <scope>NUCLEOTIDE SEQUENCE [LARGE SCALE GENOMIC DNA]</scope>
    <source>
        <strain evidence="2">YM2019G1</strain>
    </source>
</reference>
<proteinExistence type="predicted"/>
<feature type="transmembrane region" description="Helical" evidence="1">
    <location>
        <begin position="159"/>
        <end position="178"/>
    </location>
</feature>
<dbReference type="PANTHER" id="PTHR33133">
    <property type="entry name" value="OS08G0107100 PROTEIN-RELATED"/>
    <property type="match status" value="1"/>
</dbReference>
<gene>
    <name evidence="2" type="ORF">F3Y22_tig00111798pilonHSYRG00040</name>
</gene>
<evidence type="ECO:0000313" key="3">
    <source>
        <dbReference type="Proteomes" id="UP000436088"/>
    </source>
</evidence>
<keyword evidence="1" id="KW-0812">Transmembrane</keyword>
<feature type="transmembrane region" description="Helical" evidence="1">
    <location>
        <begin position="184"/>
        <end position="201"/>
    </location>
</feature>
<keyword evidence="1" id="KW-0472">Membrane</keyword>
<accession>A0A6A2YGJ0</accession>
<evidence type="ECO:0000256" key="1">
    <source>
        <dbReference type="SAM" id="Phobius"/>
    </source>
</evidence>
<comment type="caution">
    <text evidence="2">The sequence shown here is derived from an EMBL/GenBank/DDBJ whole genome shotgun (WGS) entry which is preliminary data.</text>
</comment>
<feature type="transmembrane region" description="Helical" evidence="1">
    <location>
        <begin position="70"/>
        <end position="93"/>
    </location>
</feature>